<feature type="transmembrane region" description="Helical" evidence="1">
    <location>
        <begin position="12"/>
        <end position="32"/>
    </location>
</feature>
<keyword evidence="1" id="KW-0472">Membrane</keyword>
<protein>
    <submittedName>
        <fullName evidence="2">Uncharacterized protein</fullName>
    </submittedName>
</protein>
<dbReference type="EMBL" id="JAAECE010000011">
    <property type="protein sequence ID" value="KAF1796780.1"/>
    <property type="molecule type" value="Genomic_DNA"/>
</dbReference>
<proteinExistence type="predicted"/>
<name>A0A8H4B7J3_MUCCL</name>
<comment type="caution">
    <text evidence="2">The sequence shown here is derived from an EMBL/GenBank/DDBJ whole genome shotgun (WGS) entry which is preliminary data.</text>
</comment>
<evidence type="ECO:0000313" key="3">
    <source>
        <dbReference type="Proteomes" id="UP000469890"/>
    </source>
</evidence>
<evidence type="ECO:0000256" key="1">
    <source>
        <dbReference type="SAM" id="Phobius"/>
    </source>
</evidence>
<reference evidence="2 3" key="1">
    <citation type="submission" date="2019-09" db="EMBL/GenBank/DDBJ databases">
        <authorList>
            <consortium name="DOE Joint Genome Institute"/>
            <person name="Mondo S.J."/>
            <person name="Navarro-Mendoza M.I."/>
            <person name="Perez-Arques C."/>
            <person name="Panchal S."/>
            <person name="Nicolas F.E."/>
            <person name="Ganguly P."/>
            <person name="Pangilinan J."/>
            <person name="Grigoriev I."/>
            <person name="Heitman J."/>
            <person name="Sanya K."/>
            <person name="Garre V."/>
        </authorList>
    </citation>
    <scope>NUCLEOTIDE SEQUENCE [LARGE SCALE GENOMIC DNA]</scope>
    <source>
        <strain evidence="2 3">MU402</strain>
    </source>
</reference>
<accession>A0A8H4B7J3</accession>
<evidence type="ECO:0000313" key="2">
    <source>
        <dbReference type="EMBL" id="KAF1796780.1"/>
    </source>
</evidence>
<dbReference type="AlphaFoldDB" id="A0A8H4B7J3"/>
<organism evidence="2 3">
    <name type="scientific">Mucor circinelloides f. lusitanicus</name>
    <name type="common">Mucor racemosus var. lusitanicus</name>
    <dbReference type="NCBI Taxonomy" id="29924"/>
    <lineage>
        <taxon>Eukaryota</taxon>
        <taxon>Fungi</taxon>
        <taxon>Fungi incertae sedis</taxon>
        <taxon>Mucoromycota</taxon>
        <taxon>Mucoromycotina</taxon>
        <taxon>Mucoromycetes</taxon>
        <taxon>Mucorales</taxon>
        <taxon>Mucorineae</taxon>
        <taxon>Mucoraceae</taxon>
        <taxon>Mucor</taxon>
    </lineage>
</organism>
<gene>
    <name evidence="2" type="ORF">FB192DRAFT_1034791</name>
</gene>
<keyword evidence="1" id="KW-1133">Transmembrane helix</keyword>
<keyword evidence="1" id="KW-0812">Transmembrane</keyword>
<dbReference type="Proteomes" id="UP000469890">
    <property type="component" value="Unassembled WGS sequence"/>
</dbReference>
<sequence>MADLIYRGGNPFLSFIILLRFFLSSSYLNSFFRHSAHLNSYSAKIPAYHQDLVSRRTHLHDTILNSVLRNIPSINLLPVSTRN</sequence>